<evidence type="ECO:0000313" key="6">
    <source>
        <dbReference type="EMBL" id="GAA0739332.1"/>
    </source>
</evidence>
<keyword evidence="4" id="KW-0807">Transducer</keyword>
<dbReference type="InterPro" id="IPR004089">
    <property type="entry name" value="MCPsignal_dom"/>
</dbReference>
<keyword evidence="7" id="KW-1185">Reference proteome</keyword>
<dbReference type="CDD" id="cd00995">
    <property type="entry name" value="PBP2_NikA_DppA_OppA_like"/>
    <property type="match status" value="1"/>
</dbReference>
<dbReference type="InterPro" id="IPR000914">
    <property type="entry name" value="SBP_5_dom"/>
</dbReference>
<accession>A0ABN1JGG3</accession>
<organism evidence="6 7">
    <name type="scientific">Clostridium oceanicum</name>
    <dbReference type="NCBI Taxonomy" id="1543"/>
    <lineage>
        <taxon>Bacteria</taxon>
        <taxon>Bacillati</taxon>
        <taxon>Bacillota</taxon>
        <taxon>Clostridia</taxon>
        <taxon>Eubacteriales</taxon>
        <taxon>Clostridiaceae</taxon>
        <taxon>Clostridium</taxon>
    </lineage>
</organism>
<dbReference type="Proteomes" id="UP001501510">
    <property type="component" value="Unassembled WGS sequence"/>
</dbReference>
<dbReference type="SUPFAM" id="SSF58104">
    <property type="entry name" value="Methyl-accepting chemotaxis protein (MCP) signaling domain"/>
    <property type="match status" value="1"/>
</dbReference>
<evidence type="ECO:0000256" key="3">
    <source>
        <dbReference type="ARBA" id="ARBA00022729"/>
    </source>
</evidence>
<evidence type="ECO:0000256" key="2">
    <source>
        <dbReference type="ARBA" id="ARBA00022448"/>
    </source>
</evidence>
<name>A0ABN1JGG3_9CLOT</name>
<dbReference type="Pfam" id="PF00496">
    <property type="entry name" value="SBP_bac_5"/>
    <property type="match status" value="1"/>
</dbReference>
<dbReference type="PROSITE" id="PS50111">
    <property type="entry name" value="CHEMOTAXIS_TRANSDUC_2"/>
    <property type="match status" value="1"/>
</dbReference>
<dbReference type="RefSeq" id="WP_343760910.1">
    <property type="nucleotide sequence ID" value="NZ_BAAACG010000008.1"/>
</dbReference>
<dbReference type="Gene3D" id="1.10.287.950">
    <property type="entry name" value="Methyl-accepting chemotaxis protein"/>
    <property type="match status" value="1"/>
</dbReference>
<dbReference type="EMBL" id="BAAACG010000008">
    <property type="protein sequence ID" value="GAA0739332.1"/>
    <property type="molecule type" value="Genomic_DNA"/>
</dbReference>
<protein>
    <submittedName>
        <fullName evidence="6">ABC transporter substrate-binding protein</fullName>
    </submittedName>
</protein>
<gene>
    <name evidence="6" type="ORF">GCM10008906_17960</name>
</gene>
<dbReference type="Gene3D" id="3.40.190.10">
    <property type="entry name" value="Periplasmic binding protein-like II"/>
    <property type="match status" value="1"/>
</dbReference>
<keyword evidence="3" id="KW-0732">Signal</keyword>
<comment type="caution">
    <text evidence="6">The sequence shown here is derived from an EMBL/GenBank/DDBJ whole genome shotgun (WGS) entry which is preliminary data.</text>
</comment>
<feature type="domain" description="Methyl-accepting transducer" evidence="5">
    <location>
        <begin position="58"/>
        <end position="294"/>
    </location>
</feature>
<sequence length="835" mass="94123">MFNFNLKSKNKKYNTKDPLSYDKNISKDKGSIYNEKENNRLTLLTSNQEKIVTKIDKKIGETDSVTETLISITENISNYVGVQMLSIKKVMNELNNYSAVAEEVFSSTENSKQISEKTMNIAKKGNIAVKDSINSMKEIEKSMYDSKEIVGDLGNKCSKINDLITIIKEISNSTNLLSLNASIEAARAGESGRGFSVVAQEIKKLSQRSIESINYISETIEEINKSLYKTTNSIDTTMEKVKEGANTSNVTLGVFNDIITSVETSTNVVEEINEATNNQIKHLENVLSSTDEMNSNSEKLMFVNELASLNVQYTKTSLKSLSEVFNTLQTVNKELLGELTISSKEENSITLNTALCNIINNLDPAISYDFFNGLLLKNINSSLLLINSYGEISPGIAKSWYVEGDNLTWVFNLRKGCKFHNGNEITSEDVKYSLERILDPKIDSPNSWVLDSVYGSKEFKEGISKEVKGIKILDRYRVSIKLYYEYSGFLLNLGLDFCSIINKKEMLKGNIVGCGSYKVKNNSNSECTLEAFKEHFNGEPYINKVNIKYNSKDPYSNFSKSNLDFILIDSKEGFEKIKKDESVLINLKDIMATYYLSFNMNSNSISSKNKNIRKAISLGIDKNKIITNLLGGLGVEAIGPFPPSMIKDPSLKGFSHNKAKAKELLKQNDYFNSNNTLSILVREDDSSNLFNKITEYILEDLKDIGIKYSIVKVSPNKYLDIKNIEKCDIAISRWFADSGDPDNFLEPLFNIKNVSNISRYNNPLINEKLSLAKKTINPKKRYTMYKEIQKIIVNDIPWVPLYHPKVGLAYKKNILGFKISPLGSFAFEDVLKNKL</sequence>
<dbReference type="InterPro" id="IPR039424">
    <property type="entry name" value="SBP_5"/>
</dbReference>
<keyword evidence="2" id="KW-0813">Transport</keyword>
<comment type="similarity">
    <text evidence="1">Belongs to the bacterial solute-binding protein 5 family.</text>
</comment>
<evidence type="ECO:0000313" key="7">
    <source>
        <dbReference type="Proteomes" id="UP001501510"/>
    </source>
</evidence>
<dbReference type="PANTHER" id="PTHR30290">
    <property type="entry name" value="PERIPLASMIC BINDING COMPONENT OF ABC TRANSPORTER"/>
    <property type="match status" value="1"/>
</dbReference>
<dbReference type="Gene3D" id="3.10.105.10">
    <property type="entry name" value="Dipeptide-binding Protein, Domain 3"/>
    <property type="match status" value="1"/>
</dbReference>
<dbReference type="Gene3D" id="3.90.76.10">
    <property type="entry name" value="Dipeptide-binding Protein, Domain 1"/>
    <property type="match status" value="1"/>
</dbReference>
<evidence type="ECO:0000256" key="4">
    <source>
        <dbReference type="PROSITE-ProRule" id="PRU00284"/>
    </source>
</evidence>
<proteinExistence type="inferred from homology"/>
<evidence type="ECO:0000256" key="1">
    <source>
        <dbReference type="ARBA" id="ARBA00005695"/>
    </source>
</evidence>
<dbReference type="CDD" id="cd11386">
    <property type="entry name" value="MCP_signal"/>
    <property type="match status" value="1"/>
</dbReference>
<evidence type="ECO:0000259" key="5">
    <source>
        <dbReference type="PROSITE" id="PS50111"/>
    </source>
</evidence>
<reference evidence="6 7" key="1">
    <citation type="journal article" date="2019" name="Int. J. Syst. Evol. Microbiol.">
        <title>The Global Catalogue of Microorganisms (GCM) 10K type strain sequencing project: providing services to taxonomists for standard genome sequencing and annotation.</title>
        <authorList>
            <consortium name="The Broad Institute Genomics Platform"/>
            <consortium name="The Broad Institute Genome Sequencing Center for Infectious Disease"/>
            <person name="Wu L."/>
            <person name="Ma J."/>
        </authorList>
    </citation>
    <scope>NUCLEOTIDE SEQUENCE [LARGE SCALE GENOMIC DNA]</scope>
    <source>
        <strain evidence="6 7">JCM 1407</strain>
    </source>
</reference>
<dbReference type="Pfam" id="PF00015">
    <property type="entry name" value="MCPsignal"/>
    <property type="match status" value="1"/>
</dbReference>
<dbReference type="PANTHER" id="PTHR30290:SF9">
    <property type="entry name" value="OLIGOPEPTIDE-BINDING PROTEIN APPA"/>
    <property type="match status" value="1"/>
</dbReference>
<dbReference type="SUPFAM" id="SSF53850">
    <property type="entry name" value="Periplasmic binding protein-like II"/>
    <property type="match status" value="1"/>
</dbReference>
<dbReference type="SMART" id="SM00283">
    <property type="entry name" value="MA"/>
    <property type="match status" value="1"/>
</dbReference>